<feature type="non-terminal residue" evidence="2">
    <location>
        <position position="1"/>
    </location>
</feature>
<reference evidence="2" key="1">
    <citation type="submission" date="2018-06" db="EMBL/GenBank/DDBJ databases">
        <authorList>
            <person name="Zhirakovskaya E."/>
        </authorList>
    </citation>
    <scope>NUCLEOTIDE SEQUENCE</scope>
</reference>
<proteinExistence type="predicted"/>
<accession>A0A3B1ARD0</accession>
<name>A0A3B1ARD0_9ZZZZ</name>
<protein>
    <submittedName>
        <fullName evidence="2">FIG007317: Chromosome segregation protein SMC-like</fullName>
    </submittedName>
</protein>
<gene>
    <name evidence="2" type="ORF">MNBD_GAMMA19-1084</name>
</gene>
<evidence type="ECO:0000313" key="2">
    <source>
        <dbReference type="EMBL" id="VAW95286.1"/>
    </source>
</evidence>
<organism evidence="2">
    <name type="scientific">hydrothermal vent metagenome</name>
    <dbReference type="NCBI Taxonomy" id="652676"/>
    <lineage>
        <taxon>unclassified sequences</taxon>
        <taxon>metagenomes</taxon>
        <taxon>ecological metagenomes</taxon>
    </lineage>
</organism>
<feature type="non-terminal residue" evidence="2">
    <location>
        <position position="397"/>
    </location>
</feature>
<feature type="coiled-coil region" evidence="1">
    <location>
        <begin position="77"/>
        <end position="214"/>
    </location>
</feature>
<keyword evidence="1" id="KW-0175">Coiled coil</keyword>
<evidence type="ECO:0000256" key="1">
    <source>
        <dbReference type="SAM" id="Coils"/>
    </source>
</evidence>
<sequence length="397" mass="45885">QDAERSSLPTDSLIHLLSFSHATAKHYLTASYGNVVQVASADALRQTRRGLTAEGMGAGGYSMFRCDLPEGELVFGVAARERALKAKQEELASLNEQWQQANDQMQQASNMLDNVKKIQPLDYADAITDMLEIHRELQKLENLLAQLDLSEHKDLENKLTELREQEQQLRQQQGSLKEGKGELQEKIRKINKRCETLADEQEKTQQVAEDCEKNLLAIASEWPECDADARLSRAEKDAAELSDDTADIAINHRKEIKSDLHKSERKMDEAIQKHNQHCLPGDAIIYHHFNGDYDAALFRAICGLQRDLDRVFNRLKNNILVEKYDNLRQLKESFNNAFVTHFCHTIHQAISDGKRQIERLNKELQHHRFGDDRERFRFDSDWIPEFRDYARFFEEII</sequence>
<dbReference type="AlphaFoldDB" id="A0A3B1ARD0"/>
<dbReference type="EMBL" id="UOFV01000052">
    <property type="protein sequence ID" value="VAW95286.1"/>
    <property type="molecule type" value="Genomic_DNA"/>
</dbReference>